<organism evidence="1 2">
    <name type="scientific">Phytophthora fragariaefolia</name>
    <dbReference type="NCBI Taxonomy" id="1490495"/>
    <lineage>
        <taxon>Eukaryota</taxon>
        <taxon>Sar</taxon>
        <taxon>Stramenopiles</taxon>
        <taxon>Oomycota</taxon>
        <taxon>Peronosporomycetes</taxon>
        <taxon>Peronosporales</taxon>
        <taxon>Peronosporaceae</taxon>
        <taxon>Phytophthora</taxon>
    </lineage>
</organism>
<accession>A0A9W7D7P1</accession>
<name>A0A9W7D7P1_9STRA</name>
<dbReference type="Gene3D" id="4.10.60.10">
    <property type="entry name" value="Zinc finger, CCHC-type"/>
    <property type="match status" value="1"/>
</dbReference>
<gene>
    <name evidence="1" type="ORF">Pfra01_002622700</name>
</gene>
<evidence type="ECO:0000313" key="1">
    <source>
        <dbReference type="EMBL" id="GMF60515.1"/>
    </source>
</evidence>
<protein>
    <submittedName>
        <fullName evidence="1">Unnamed protein product</fullName>
    </submittedName>
</protein>
<dbReference type="AlphaFoldDB" id="A0A9W7D7P1"/>
<dbReference type="OrthoDB" id="125581at2759"/>
<sequence>MSASGASPTLVLENVVMYADPDLKLAMMAMYDPTQPGPRQQAREIVNWAETLLDEGKMYKSVGRETVSAVTQGRKCYKCHEVGHLRRDYPLRQQKIEDSTARNTKWALATPTQVPMSHDWILDSGASRHMVNDERLLKTML</sequence>
<comment type="caution">
    <text evidence="1">The sequence shown here is derived from an EMBL/GenBank/DDBJ whole genome shotgun (WGS) entry which is preliminary data.</text>
</comment>
<dbReference type="EMBL" id="BSXT01005476">
    <property type="protein sequence ID" value="GMF60515.1"/>
    <property type="molecule type" value="Genomic_DNA"/>
</dbReference>
<reference evidence="1" key="1">
    <citation type="submission" date="2023-04" db="EMBL/GenBank/DDBJ databases">
        <title>Phytophthora fragariaefolia NBRC 109709.</title>
        <authorList>
            <person name="Ichikawa N."/>
            <person name="Sato H."/>
            <person name="Tonouchi N."/>
        </authorList>
    </citation>
    <scope>NUCLEOTIDE SEQUENCE</scope>
    <source>
        <strain evidence="1">NBRC 109709</strain>
    </source>
</reference>
<keyword evidence="2" id="KW-1185">Reference proteome</keyword>
<proteinExistence type="predicted"/>
<dbReference type="Proteomes" id="UP001165121">
    <property type="component" value="Unassembled WGS sequence"/>
</dbReference>
<evidence type="ECO:0000313" key="2">
    <source>
        <dbReference type="Proteomes" id="UP001165121"/>
    </source>
</evidence>